<organism evidence="7 8">
    <name type="scientific">Terriglobus aquaticus</name>
    <dbReference type="NCBI Taxonomy" id="940139"/>
    <lineage>
        <taxon>Bacteria</taxon>
        <taxon>Pseudomonadati</taxon>
        <taxon>Acidobacteriota</taxon>
        <taxon>Terriglobia</taxon>
        <taxon>Terriglobales</taxon>
        <taxon>Acidobacteriaceae</taxon>
        <taxon>Terriglobus</taxon>
    </lineage>
</organism>
<feature type="domain" description="EamA" evidence="6">
    <location>
        <begin position="16"/>
        <end position="147"/>
    </location>
</feature>
<keyword evidence="3 5" id="KW-1133">Transmembrane helix</keyword>
<dbReference type="InterPro" id="IPR037185">
    <property type="entry name" value="EmrE-like"/>
</dbReference>
<dbReference type="EMBL" id="JBJYXY010000001">
    <property type="protein sequence ID" value="MFN2974736.1"/>
    <property type="molecule type" value="Genomic_DNA"/>
</dbReference>
<feature type="transmembrane region" description="Helical" evidence="5">
    <location>
        <begin position="130"/>
        <end position="148"/>
    </location>
</feature>
<protein>
    <submittedName>
        <fullName evidence="7">DMT family transporter</fullName>
    </submittedName>
</protein>
<keyword evidence="2 5" id="KW-0812">Transmembrane</keyword>
<sequence length="325" mass="34488">MPQLSSKRPAQAAIVAAFLCVYIFWGSTFVAIRYAVQYLTPGFVSGFRYWIAAAIILLYRVARGQSIRIDRREALRLLILGLFLLTGNNVLLGCAEKYITAGYASLLTASVPILIALFETFIPGGEPLNRVGWAGTVLGMGGLTLLLAPVLRNGLVLHGHGTAADSALALGTGILIAAIFTWVAGSLIGGRYSSRVDPVLGAAWQMAMGGTVNVLIGTALGGWHTAHWTPGVFNAIAWLSIAGSLIGYSCYIFLLENVPVAKVATYAYVNPIVAVILSAVFLHESLHGQQWIAMAIILVAVAIVTASKSKHAPSRTLTEEQPEAA</sequence>
<keyword evidence="8" id="KW-1185">Reference proteome</keyword>
<feature type="transmembrane region" description="Helical" evidence="5">
    <location>
        <begin position="202"/>
        <end position="223"/>
    </location>
</feature>
<reference evidence="7 8" key="1">
    <citation type="submission" date="2024-12" db="EMBL/GenBank/DDBJ databases">
        <authorList>
            <person name="Lee Y."/>
        </authorList>
    </citation>
    <scope>NUCLEOTIDE SEQUENCE [LARGE SCALE GENOMIC DNA]</scope>
    <source>
        <strain evidence="7 8">03SUJ4</strain>
    </source>
</reference>
<feature type="domain" description="EamA" evidence="6">
    <location>
        <begin position="174"/>
        <end position="305"/>
    </location>
</feature>
<proteinExistence type="predicted"/>
<dbReference type="InterPro" id="IPR050638">
    <property type="entry name" value="AA-Vitamin_Transporters"/>
</dbReference>
<evidence type="ECO:0000313" key="7">
    <source>
        <dbReference type="EMBL" id="MFN2974736.1"/>
    </source>
</evidence>
<evidence type="ECO:0000259" key="6">
    <source>
        <dbReference type="Pfam" id="PF00892"/>
    </source>
</evidence>
<evidence type="ECO:0000256" key="5">
    <source>
        <dbReference type="SAM" id="Phobius"/>
    </source>
</evidence>
<dbReference type="SUPFAM" id="SSF103481">
    <property type="entry name" value="Multidrug resistance efflux transporter EmrE"/>
    <property type="match status" value="2"/>
</dbReference>
<comment type="subcellular location">
    <subcellularLocation>
        <location evidence="1">Membrane</location>
        <topology evidence="1">Multi-pass membrane protein</topology>
    </subcellularLocation>
</comment>
<evidence type="ECO:0000256" key="4">
    <source>
        <dbReference type="ARBA" id="ARBA00023136"/>
    </source>
</evidence>
<dbReference type="Pfam" id="PF00892">
    <property type="entry name" value="EamA"/>
    <property type="match status" value="2"/>
</dbReference>
<feature type="transmembrane region" description="Helical" evidence="5">
    <location>
        <begin position="42"/>
        <end position="62"/>
    </location>
</feature>
<evidence type="ECO:0000256" key="2">
    <source>
        <dbReference type="ARBA" id="ARBA00022692"/>
    </source>
</evidence>
<dbReference type="Proteomes" id="UP001634747">
    <property type="component" value="Unassembled WGS sequence"/>
</dbReference>
<feature type="transmembrane region" description="Helical" evidence="5">
    <location>
        <begin position="12"/>
        <end position="36"/>
    </location>
</feature>
<accession>A0ABW9KG79</accession>
<keyword evidence="4 5" id="KW-0472">Membrane</keyword>
<feature type="transmembrane region" description="Helical" evidence="5">
    <location>
        <begin position="74"/>
        <end position="92"/>
    </location>
</feature>
<feature type="transmembrane region" description="Helical" evidence="5">
    <location>
        <begin position="168"/>
        <end position="190"/>
    </location>
</feature>
<feature type="transmembrane region" description="Helical" evidence="5">
    <location>
        <begin position="289"/>
        <end position="307"/>
    </location>
</feature>
<dbReference type="PANTHER" id="PTHR32322:SF14">
    <property type="entry name" value="PROTEIN PAGO"/>
    <property type="match status" value="1"/>
</dbReference>
<feature type="transmembrane region" description="Helical" evidence="5">
    <location>
        <begin position="98"/>
        <end position="118"/>
    </location>
</feature>
<name>A0ABW9KG79_9BACT</name>
<evidence type="ECO:0000256" key="3">
    <source>
        <dbReference type="ARBA" id="ARBA00022989"/>
    </source>
</evidence>
<dbReference type="InterPro" id="IPR000620">
    <property type="entry name" value="EamA_dom"/>
</dbReference>
<feature type="transmembrane region" description="Helical" evidence="5">
    <location>
        <begin position="235"/>
        <end position="254"/>
    </location>
</feature>
<gene>
    <name evidence="7" type="ORF">ACK2TP_03090</name>
</gene>
<dbReference type="RefSeq" id="WP_263413708.1">
    <property type="nucleotide sequence ID" value="NZ_BAABBH010000001.1"/>
</dbReference>
<dbReference type="PANTHER" id="PTHR32322">
    <property type="entry name" value="INNER MEMBRANE TRANSPORTER"/>
    <property type="match status" value="1"/>
</dbReference>
<dbReference type="Gene3D" id="1.10.3730.20">
    <property type="match status" value="1"/>
</dbReference>
<evidence type="ECO:0000256" key="1">
    <source>
        <dbReference type="ARBA" id="ARBA00004141"/>
    </source>
</evidence>
<feature type="transmembrane region" description="Helical" evidence="5">
    <location>
        <begin position="266"/>
        <end position="283"/>
    </location>
</feature>
<evidence type="ECO:0000313" key="8">
    <source>
        <dbReference type="Proteomes" id="UP001634747"/>
    </source>
</evidence>
<comment type="caution">
    <text evidence="7">The sequence shown here is derived from an EMBL/GenBank/DDBJ whole genome shotgun (WGS) entry which is preliminary data.</text>
</comment>